<dbReference type="InterPro" id="IPR050309">
    <property type="entry name" value="Type-B_Carboxylest/Lipase"/>
</dbReference>
<evidence type="ECO:0000256" key="1">
    <source>
        <dbReference type="ARBA" id="ARBA00023180"/>
    </source>
</evidence>
<dbReference type="PANTHER" id="PTHR11559">
    <property type="entry name" value="CARBOXYLESTERASE"/>
    <property type="match status" value="1"/>
</dbReference>
<dbReference type="EMBL" id="CAXLJM020000104">
    <property type="protein sequence ID" value="CAL8134360.1"/>
    <property type="molecule type" value="Genomic_DNA"/>
</dbReference>
<keyword evidence="5" id="KW-1185">Reference proteome</keyword>
<sequence>MFAIVSALLVNLFCSFYQCELSLYPPFLIPNPQDNRISPRERLLSIPASRANIHRQGVPFDEENPNVVLTKLGLVQGFKMGISETREIFAFTGVPYGETTGGENRFRAPLPKKPWEGIWDATFPSSMCLQLTPLAGGQDKVRGKEDCLQLDIYTPNIPNNRSADSLLPVFMFIPGGAFWVGDSRTYGPKYLLRENVILIIINVRMEMLGWLSTGDEHASGNWGLKDQALAIEWVHDNIKAFGGDPNKIIIGGMSSSAATAHMMLFTNHTARNYVKGIICFSGVTLIANLDVHGSVRELSDAAAATVGCPTSREGEGGSKKMVECLRKMPAYVLVNFQRVATTLLSLPTHMFLPTLEPPGPSAFISEPPEVQYSKGSVPPIPLIITRAESELEMGLVPLRPNLALMTPLYFRLMPKFLHFGYRNTLSKVNVSMAQASYEKIHQLYFGKSTAPNFVIGSDFSNFCQMMNDAFMTAPIWKSIEYHHKIAPTYAYIMKTNTFAHLPIPRFARRALTQYGAVHGSDLGLLFNINNVLPPLTPGSDSDRASRRLINMIVNFADHGAPLYRNGEGKLLNLWKPVEDIHNPIALEVGLVNEIKMIVDPIAASGRLRIWEEVVF</sequence>
<proteinExistence type="predicted"/>
<organism evidence="4 5">
    <name type="scientific">Orchesella dallaii</name>
    <dbReference type="NCBI Taxonomy" id="48710"/>
    <lineage>
        <taxon>Eukaryota</taxon>
        <taxon>Metazoa</taxon>
        <taxon>Ecdysozoa</taxon>
        <taxon>Arthropoda</taxon>
        <taxon>Hexapoda</taxon>
        <taxon>Collembola</taxon>
        <taxon>Entomobryomorpha</taxon>
        <taxon>Entomobryoidea</taxon>
        <taxon>Orchesellidae</taxon>
        <taxon>Orchesellinae</taxon>
        <taxon>Orchesella</taxon>
    </lineage>
</organism>
<dbReference type="InterPro" id="IPR002018">
    <property type="entry name" value="CarbesteraseB"/>
</dbReference>
<dbReference type="Gene3D" id="3.40.50.1820">
    <property type="entry name" value="alpha/beta hydrolase"/>
    <property type="match status" value="1"/>
</dbReference>
<evidence type="ECO:0000256" key="2">
    <source>
        <dbReference type="SAM" id="SignalP"/>
    </source>
</evidence>
<feature type="signal peptide" evidence="2">
    <location>
        <begin position="1"/>
        <end position="19"/>
    </location>
</feature>
<gene>
    <name evidence="4" type="ORF">ODALV1_LOCUS25488</name>
</gene>
<keyword evidence="1" id="KW-0325">Glycoprotein</keyword>
<keyword evidence="2" id="KW-0732">Signal</keyword>
<reference evidence="4 5" key="1">
    <citation type="submission" date="2024-08" db="EMBL/GenBank/DDBJ databases">
        <authorList>
            <person name="Cucini C."/>
            <person name="Frati F."/>
        </authorList>
    </citation>
    <scope>NUCLEOTIDE SEQUENCE [LARGE SCALE GENOMIC DNA]</scope>
</reference>
<feature type="domain" description="Carboxylesterase type B" evidence="3">
    <location>
        <begin position="65"/>
        <end position="578"/>
    </location>
</feature>
<dbReference type="Proteomes" id="UP001642540">
    <property type="component" value="Unassembled WGS sequence"/>
</dbReference>
<protein>
    <recommendedName>
        <fullName evidence="3">Carboxylesterase type B domain-containing protein</fullName>
    </recommendedName>
</protein>
<comment type="caution">
    <text evidence="4">The sequence shown here is derived from an EMBL/GenBank/DDBJ whole genome shotgun (WGS) entry which is preliminary data.</text>
</comment>
<feature type="chain" id="PRO_5046067712" description="Carboxylesterase type B domain-containing protein" evidence="2">
    <location>
        <begin position="20"/>
        <end position="615"/>
    </location>
</feature>
<name>A0ABP1RS06_9HEXA</name>
<dbReference type="SUPFAM" id="SSF53474">
    <property type="entry name" value="alpha/beta-Hydrolases"/>
    <property type="match status" value="1"/>
</dbReference>
<evidence type="ECO:0000313" key="5">
    <source>
        <dbReference type="Proteomes" id="UP001642540"/>
    </source>
</evidence>
<accession>A0ABP1RS06</accession>
<dbReference type="InterPro" id="IPR029058">
    <property type="entry name" value="AB_hydrolase_fold"/>
</dbReference>
<evidence type="ECO:0000259" key="3">
    <source>
        <dbReference type="Pfam" id="PF00135"/>
    </source>
</evidence>
<dbReference type="Pfam" id="PF00135">
    <property type="entry name" value="COesterase"/>
    <property type="match status" value="1"/>
</dbReference>
<evidence type="ECO:0000313" key="4">
    <source>
        <dbReference type="EMBL" id="CAL8134360.1"/>
    </source>
</evidence>